<dbReference type="InterPro" id="IPR058624">
    <property type="entry name" value="MdtA-like_HH"/>
</dbReference>
<comment type="caution">
    <text evidence="9">The sequence shown here is derived from an EMBL/GenBank/DDBJ whole genome shotgun (WGS) entry which is preliminary data.</text>
</comment>
<evidence type="ECO:0000313" key="9">
    <source>
        <dbReference type="EMBL" id="MDC8829583.1"/>
    </source>
</evidence>
<dbReference type="PANTHER" id="PTHR30158:SF3">
    <property type="entry name" value="MULTIDRUG EFFLUX PUMP SUBUNIT ACRA-RELATED"/>
    <property type="match status" value="1"/>
</dbReference>
<feature type="signal peptide" evidence="4">
    <location>
        <begin position="1"/>
        <end position="23"/>
    </location>
</feature>
<dbReference type="SUPFAM" id="SSF111369">
    <property type="entry name" value="HlyD-like secretion proteins"/>
    <property type="match status" value="1"/>
</dbReference>
<feature type="chain" id="PRO_5045328520" evidence="4">
    <location>
        <begin position="24"/>
        <end position="383"/>
    </location>
</feature>
<evidence type="ECO:0000313" key="10">
    <source>
        <dbReference type="Proteomes" id="UP001218788"/>
    </source>
</evidence>
<dbReference type="Pfam" id="PF25967">
    <property type="entry name" value="RND-MFP_C"/>
    <property type="match status" value="1"/>
</dbReference>
<gene>
    <name evidence="9" type="ORF">OIK42_02295</name>
</gene>
<evidence type="ECO:0000256" key="1">
    <source>
        <dbReference type="ARBA" id="ARBA00004519"/>
    </source>
</evidence>
<evidence type="ECO:0000259" key="8">
    <source>
        <dbReference type="Pfam" id="PF25967"/>
    </source>
</evidence>
<feature type="domain" description="Multidrug resistance protein MdtA-like alpha-helical hairpin" evidence="5">
    <location>
        <begin position="105"/>
        <end position="174"/>
    </location>
</feature>
<dbReference type="Pfam" id="PF25876">
    <property type="entry name" value="HH_MFP_RND"/>
    <property type="match status" value="1"/>
</dbReference>
<feature type="domain" description="Multidrug resistance protein MdtA-like barrel-sandwich hybrid" evidence="6">
    <location>
        <begin position="64"/>
        <end position="207"/>
    </location>
</feature>
<evidence type="ECO:0000259" key="6">
    <source>
        <dbReference type="Pfam" id="PF25917"/>
    </source>
</evidence>
<proteinExistence type="inferred from homology"/>
<evidence type="ECO:0000256" key="4">
    <source>
        <dbReference type="SAM" id="SignalP"/>
    </source>
</evidence>
<evidence type="ECO:0000256" key="2">
    <source>
        <dbReference type="ARBA" id="ARBA00009477"/>
    </source>
</evidence>
<organism evidence="9 10">
    <name type="scientific">Alteromonas gilva</name>
    <dbReference type="NCBI Taxonomy" id="2987522"/>
    <lineage>
        <taxon>Bacteria</taxon>
        <taxon>Pseudomonadati</taxon>
        <taxon>Pseudomonadota</taxon>
        <taxon>Gammaproteobacteria</taxon>
        <taxon>Alteromonadales</taxon>
        <taxon>Alteromonadaceae</taxon>
        <taxon>Alteromonas/Salinimonas group</taxon>
        <taxon>Alteromonas</taxon>
    </lineage>
</organism>
<dbReference type="InterPro" id="IPR058627">
    <property type="entry name" value="MdtA-like_C"/>
</dbReference>
<reference evidence="9 10" key="1">
    <citation type="submission" date="2022-10" db="EMBL/GenBank/DDBJ databases">
        <title>Alteromonas sp. chi3 Genome sequencing.</title>
        <authorList>
            <person name="Park S."/>
        </authorList>
    </citation>
    <scope>NUCLEOTIDE SEQUENCE [LARGE SCALE GENOMIC DNA]</scope>
    <source>
        <strain evidence="10">chi3</strain>
    </source>
</reference>
<dbReference type="InterPro" id="IPR058626">
    <property type="entry name" value="MdtA-like_b-barrel"/>
</dbReference>
<feature type="coiled-coil region" evidence="3">
    <location>
        <begin position="105"/>
        <end position="132"/>
    </location>
</feature>
<evidence type="ECO:0000259" key="5">
    <source>
        <dbReference type="Pfam" id="PF25876"/>
    </source>
</evidence>
<dbReference type="Gene3D" id="1.10.287.470">
    <property type="entry name" value="Helix hairpin bin"/>
    <property type="match status" value="1"/>
</dbReference>
<dbReference type="InterPro" id="IPR006143">
    <property type="entry name" value="RND_pump_MFP"/>
</dbReference>
<dbReference type="PROSITE" id="PS51257">
    <property type="entry name" value="PROKAR_LIPOPROTEIN"/>
    <property type="match status" value="1"/>
</dbReference>
<dbReference type="Gene3D" id="2.40.50.100">
    <property type="match status" value="1"/>
</dbReference>
<comment type="subcellular location">
    <subcellularLocation>
        <location evidence="1">Cell inner membrane</location>
        <topology evidence="1">Lipid-anchor</topology>
    </subcellularLocation>
</comment>
<dbReference type="Proteomes" id="UP001218788">
    <property type="component" value="Unassembled WGS sequence"/>
</dbReference>
<keyword evidence="10" id="KW-1185">Reference proteome</keyword>
<evidence type="ECO:0000259" key="7">
    <source>
        <dbReference type="Pfam" id="PF25944"/>
    </source>
</evidence>
<name>A0ABT5L196_9ALTE</name>
<evidence type="ECO:0000256" key="3">
    <source>
        <dbReference type="SAM" id="Coils"/>
    </source>
</evidence>
<protein>
    <submittedName>
        <fullName evidence="9">Efflux RND transporter periplasmic adaptor subunit</fullName>
    </submittedName>
</protein>
<dbReference type="Gene3D" id="2.40.420.20">
    <property type="match status" value="1"/>
</dbReference>
<dbReference type="NCBIfam" id="TIGR01730">
    <property type="entry name" value="RND_mfp"/>
    <property type="match status" value="1"/>
</dbReference>
<comment type="similarity">
    <text evidence="2">Belongs to the membrane fusion protein (MFP) (TC 8.A.1) family.</text>
</comment>
<dbReference type="Gene3D" id="2.40.30.170">
    <property type="match status" value="1"/>
</dbReference>
<keyword evidence="3" id="KW-0175">Coiled coil</keyword>
<dbReference type="InterPro" id="IPR058625">
    <property type="entry name" value="MdtA-like_BSH"/>
</dbReference>
<dbReference type="Pfam" id="PF25917">
    <property type="entry name" value="BSH_RND"/>
    <property type="match status" value="1"/>
</dbReference>
<feature type="domain" description="Multidrug resistance protein MdtA-like C-terminal permuted SH3" evidence="8">
    <location>
        <begin position="301"/>
        <end position="361"/>
    </location>
</feature>
<sequence>MINKFVIAALSLLAIAGCSQDLAEQSGSAQGAGQAPAPMVSVVELKPQQVDNIIALPGRVSPLRQSQVRPQVQGVITERLFEEGAYVEKGQQLYQIDDTRFVAELARAKADLASAEANRKALSARLKRFKDLLSSDAVSEQEYDDALAQAEQADAQISIAKAAISLAQVDLDFTKVYAPISGQISRSFTTVGTLVSANQAQQLATITALDPIYVDMQQSGKGILTLRRAMQEQGTLPVQLVLDDVTGEQYEYPGELKFSEVTVDETTGAVALRAEFSNPDSLLMPGMYAKAIVRLSSSPQLLVPQRAATRQPDRSLLVMVVNAQNEVEPRTLTIAGSYGDQYIATGGVTAGDRVIVAGYQKVQPGAKVNTQPWQGAQQSQPRG</sequence>
<keyword evidence="4" id="KW-0732">Signal</keyword>
<dbReference type="RefSeq" id="WP_273638032.1">
    <property type="nucleotide sequence ID" value="NZ_JAQQXP010000001.1"/>
</dbReference>
<dbReference type="PANTHER" id="PTHR30158">
    <property type="entry name" value="ACRA/E-RELATED COMPONENT OF DRUG EFFLUX TRANSPORTER"/>
    <property type="match status" value="1"/>
</dbReference>
<dbReference type="EMBL" id="JAQQXP010000001">
    <property type="protein sequence ID" value="MDC8829583.1"/>
    <property type="molecule type" value="Genomic_DNA"/>
</dbReference>
<feature type="domain" description="Multidrug resistance protein MdtA-like beta-barrel" evidence="7">
    <location>
        <begin position="211"/>
        <end position="294"/>
    </location>
</feature>
<dbReference type="Pfam" id="PF25944">
    <property type="entry name" value="Beta-barrel_RND"/>
    <property type="match status" value="1"/>
</dbReference>
<accession>A0ABT5L196</accession>